<dbReference type="GO" id="GO:0005524">
    <property type="term" value="F:ATP binding"/>
    <property type="evidence" value="ECO:0007669"/>
    <property type="project" value="UniProtKB-UniRule"/>
</dbReference>
<dbReference type="InterPro" id="IPR004472">
    <property type="entry name" value="DTB_synth_BioD"/>
</dbReference>
<comment type="cofactor">
    <cofactor evidence="1">
        <name>Mg(2+)</name>
        <dbReference type="ChEBI" id="CHEBI:18420"/>
    </cofactor>
</comment>
<sequence>MRTIVVTGTGTEVGKTAVGAALAATALAWGERVAVVKPAQTGVAAGEPGDAAEVARLAPGTTQRELARHPEPLAPATAAHRAGEKGVRPGQVADAVAGLGADHDLVIVEGAGGLLVRLNGEGATIADVAARLDAPLLLVARPDLGTLNHTALTAEAARARGLAVAGVVIGSWPPDPDLAMRCNAAELGTAAGAPLLGALPQGITRLPPDEFAAAARVSLAPELDGTWEAAEFVRLHSPDPIRTATG</sequence>
<comment type="subunit">
    <text evidence="1">Homodimer.</text>
</comment>
<keyword evidence="1" id="KW-0460">Magnesium</keyword>
<feature type="binding site" evidence="1">
    <location>
        <begin position="170"/>
        <end position="171"/>
    </location>
    <ligand>
        <name>ATP</name>
        <dbReference type="ChEBI" id="CHEBI:30616"/>
    </ligand>
</feature>
<name>A0A7W9YG78_9ACTN</name>
<dbReference type="PANTHER" id="PTHR43210">
    <property type="entry name" value="DETHIOBIOTIN SYNTHETASE"/>
    <property type="match status" value="1"/>
</dbReference>
<dbReference type="RefSeq" id="WP_184073538.1">
    <property type="nucleotide sequence ID" value="NZ_JACHDS010000001.1"/>
</dbReference>
<dbReference type="Proteomes" id="UP000546642">
    <property type="component" value="Unassembled WGS sequence"/>
</dbReference>
<dbReference type="GO" id="GO:0000287">
    <property type="term" value="F:magnesium ion binding"/>
    <property type="evidence" value="ECO:0007669"/>
    <property type="project" value="UniProtKB-UniRule"/>
</dbReference>
<dbReference type="GO" id="GO:0005829">
    <property type="term" value="C:cytosol"/>
    <property type="evidence" value="ECO:0007669"/>
    <property type="project" value="TreeGrafter"/>
</dbReference>
<dbReference type="EMBL" id="JACHDS010000001">
    <property type="protein sequence ID" value="MBB6170711.1"/>
    <property type="molecule type" value="Genomic_DNA"/>
</dbReference>
<dbReference type="PIRSF" id="PIRSF006755">
    <property type="entry name" value="DTB_synth"/>
    <property type="match status" value="1"/>
</dbReference>
<reference evidence="2 3" key="1">
    <citation type="submission" date="2020-08" db="EMBL/GenBank/DDBJ databases">
        <title>Sequencing the genomes of 1000 actinobacteria strains.</title>
        <authorList>
            <person name="Klenk H.-P."/>
        </authorList>
    </citation>
    <scope>NUCLEOTIDE SEQUENCE [LARGE SCALE GENOMIC DNA]</scope>
    <source>
        <strain evidence="2 3">DSM 46659</strain>
    </source>
</reference>
<dbReference type="Gene3D" id="3.40.50.300">
    <property type="entry name" value="P-loop containing nucleotide triphosphate hydrolases"/>
    <property type="match status" value="1"/>
</dbReference>
<keyword evidence="1" id="KW-0547">Nucleotide-binding</keyword>
<organism evidence="2 3">
    <name type="scientific">Nocardiopsis mwathae</name>
    <dbReference type="NCBI Taxonomy" id="1472723"/>
    <lineage>
        <taxon>Bacteria</taxon>
        <taxon>Bacillati</taxon>
        <taxon>Actinomycetota</taxon>
        <taxon>Actinomycetes</taxon>
        <taxon>Streptosporangiales</taxon>
        <taxon>Nocardiopsidaceae</taxon>
        <taxon>Nocardiopsis</taxon>
    </lineage>
</organism>
<protein>
    <recommendedName>
        <fullName evidence="1">ATP-dependent dethiobiotin synthetase BioD</fullName>
        <ecNumber evidence="1">6.3.3.3</ecNumber>
    </recommendedName>
    <alternativeName>
        <fullName evidence="1">DTB synthetase</fullName>
        <shortName evidence="1">DTBS</shortName>
    </alternativeName>
    <alternativeName>
        <fullName evidence="1">Dethiobiotin synthase</fullName>
    </alternativeName>
</protein>
<feature type="binding site" evidence="1">
    <location>
        <position position="41"/>
    </location>
    <ligand>
        <name>substrate</name>
    </ligand>
</feature>
<dbReference type="GO" id="GO:0004141">
    <property type="term" value="F:dethiobiotin synthase activity"/>
    <property type="evidence" value="ECO:0007669"/>
    <property type="project" value="UniProtKB-UniRule"/>
</dbReference>
<keyword evidence="1 2" id="KW-0436">Ligase</keyword>
<proteinExistence type="inferred from homology"/>
<comment type="pathway">
    <text evidence="1">Cofactor biosynthesis; biotin biosynthesis; biotin from 7,8-diaminononanoate: step 1/2.</text>
</comment>
<feature type="active site" evidence="1">
    <location>
        <position position="37"/>
    </location>
</feature>
<keyword evidence="1" id="KW-0479">Metal-binding</keyword>
<feature type="binding site" evidence="1">
    <location>
        <position position="50"/>
    </location>
    <ligand>
        <name>ATP</name>
        <dbReference type="ChEBI" id="CHEBI:30616"/>
    </ligand>
</feature>
<evidence type="ECO:0000313" key="3">
    <source>
        <dbReference type="Proteomes" id="UP000546642"/>
    </source>
</evidence>
<gene>
    <name evidence="1" type="primary">bioD</name>
    <name evidence="2" type="ORF">HNR23_000771</name>
</gene>
<dbReference type="HAMAP" id="MF_00336">
    <property type="entry name" value="BioD"/>
    <property type="match status" value="1"/>
</dbReference>
<feature type="binding site" evidence="1">
    <location>
        <begin position="109"/>
        <end position="112"/>
    </location>
    <ligand>
        <name>ATP</name>
        <dbReference type="ChEBI" id="CHEBI:30616"/>
    </ligand>
</feature>
<accession>A0A7W9YG78</accession>
<feature type="binding site" evidence="1">
    <location>
        <position position="16"/>
    </location>
    <ligand>
        <name>Mg(2+)</name>
        <dbReference type="ChEBI" id="CHEBI:18420"/>
    </ligand>
</feature>
<dbReference type="Pfam" id="PF13500">
    <property type="entry name" value="AAA_26"/>
    <property type="match status" value="1"/>
</dbReference>
<dbReference type="NCBIfam" id="TIGR00347">
    <property type="entry name" value="bioD"/>
    <property type="match status" value="1"/>
</dbReference>
<dbReference type="InterPro" id="IPR027417">
    <property type="entry name" value="P-loop_NTPase"/>
</dbReference>
<dbReference type="GO" id="GO:0009102">
    <property type="term" value="P:biotin biosynthetic process"/>
    <property type="evidence" value="ECO:0007669"/>
    <property type="project" value="UniProtKB-UniRule"/>
</dbReference>
<comment type="caution">
    <text evidence="1">Lacks conserved residue(s) required for the propagation of feature annotation.</text>
</comment>
<keyword evidence="1" id="KW-0963">Cytoplasm</keyword>
<evidence type="ECO:0000256" key="1">
    <source>
        <dbReference type="HAMAP-Rule" id="MF_00336"/>
    </source>
</evidence>
<evidence type="ECO:0000313" key="2">
    <source>
        <dbReference type="EMBL" id="MBB6170711.1"/>
    </source>
</evidence>
<comment type="subcellular location">
    <subcellularLocation>
        <location evidence="1">Cytoplasm</location>
    </subcellularLocation>
</comment>
<dbReference type="CDD" id="cd03109">
    <property type="entry name" value="DTBS"/>
    <property type="match status" value="1"/>
</dbReference>
<dbReference type="SUPFAM" id="SSF52540">
    <property type="entry name" value="P-loop containing nucleoside triphosphate hydrolases"/>
    <property type="match status" value="1"/>
</dbReference>
<keyword evidence="3" id="KW-1185">Reference proteome</keyword>
<comment type="catalytic activity">
    <reaction evidence="1">
        <text>(7R,8S)-7,8-diammoniononanoate + CO2 + ATP = (4R,5S)-dethiobiotin + ADP + phosphate + 3 H(+)</text>
        <dbReference type="Rhea" id="RHEA:15805"/>
        <dbReference type="ChEBI" id="CHEBI:15378"/>
        <dbReference type="ChEBI" id="CHEBI:16526"/>
        <dbReference type="ChEBI" id="CHEBI:30616"/>
        <dbReference type="ChEBI" id="CHEBI:43474"/>
        <dbReference type="ChEBI" id="CHEBI:149469"/>
        <dbReference type="ChEBI" id="CHEBI:149473"/>
        <dbReference type="ChEBI" id="CHEBI:456216"/>
        <dbReference type="EC" id="6.3.3.3"/>
    </reaction>
</comment>
<dbReference type="PANTHER" id="PTHR43210:SF5">
    <property type="entry name" value="DETHIOBIOTIN SYNTHETASE"/>
    <property type="match status" value="1"/>
</dbReference>
<comment type="caution">
    <text evidence="2">The sequence shown here is derived from an EMBL/GenBank/DDBJ whole genome shotgun (WGS) entry which is preliminary data.</text>
</comment>
<dbReference type="UniPathway" id="UPA00078">
    <property type="reaction ID" value="UER00161"/>
</dbReference>
<comment type="similarity">
    <text evidence="1">Belongs to the dethiobiotin synthetase family.</text>
</comment>
<feature type="binding site" evidence="1">
    <location>
        <position position="109"/>
    </location>
    <ligand>
        <name>Mg(2+)</name>
        <dbReference type="ChEBI" id="CHEBI:18420"/>
    </ligand>
</feature>
<feature type="binding site" evidence="1">
    <location>
        <position position="201"/>
    </location>
    <ligand>
        <name>ATP</name>
        <dbReference type="ChEBI" id="CHEBI:30616"/>
    </ligand>
</feature>
<keyword evidence="1" id="KW-0093">Biotin biosynthesis</keyword>
<dbReference type="EC" id="6.3.3.3" evidence="1"/>
<keyword evidence="1" id="KW-0067">ATP-binding</keyword>
<dbReference type="AlphaFoldDB" id="A0A7W9YG78"/>
<comment type="function">
    <text evidence="1">Catalyzes a mechanistically unusual reaction, the ATP-dependent insertion of CO2 between the N7 and N8 nitrogen atoms of 7,8-diaminopelargonic acid (DAPA, also called 7,8-diammoniononanoate) to form a ureido ring.</text>
</comment>
<feature type="binding site" evidence="1">
    <location>
        <position position="50"/>
    </location>
    <ligand>
        <name>Mg(2+)</name>
        <dbReference type="ChEBI" id="CHEBI:18420"/>
    </ligand>
</feature>